<evidence type="ECO:0000256" key="2">
    <source>
        <dbReference type="ARBA" id="ARBA00010944"/>
    </source>
</evidence>
<comment type="catalytic activity">
    <reaction evidence="5 6">
        <text>dTDP-beta-L-rhamnose + NADP(+) = dTDP-4-dehydro-beta-L-rhamnose + NADPH + H(+)</text>
        <dbReference type="Rhea" id="RHEA:21796"/>
        <dbReference type="ChEBI" id="CHEBI:15378"/>
        <dbReference type="ChEBI" id="CHEBI:57510"/>
        <dbReference type="ChEBI" id="CHEBI:57783"/>
        <dbReference type="ChEBI" id="CHEBI:58349"/>
        <dbReference type="ChEBI" id="CHEBI:62830"/>
        <dbReference type="EC" id="1.1.1.133"/>
    </reaction>
</comment>
<comment type="similarity">
    <text evidence="2 6">Belongs to the dTDP-4-dehydrorhamnose reductase family.</text>
</comment>
<dbReference type="InterPro" id="IPR036291">
    <property type="entry name" value="NAD(P)-bd_dom_sf"/>
</dbReference>
<dbReference type="EC" id="1.1.1.133" evidence="3 6"/>
<evidence type="ECO:0000256" key="4">
    <source>
        <dbReference type="ARBA" id="ARBA00017099"/>
    </source>
</evidence>
<evidence type="ECO:0000259" key="7">
    <source>
        <dbReference type="Pfam" id="PF04321"/>
    </source>
</evidence>
<dbReference type="Gene3D" id="3.40.50.720">
    <property type="entry name" value="NAD(P)-binding Rossmann-like Domain"/>
    <property type="match status" value="1"/>
</dbReference>
<sequence>MRLLVFGGSGQVGTELRRLCPPGWRLSAPGRDEVDLEQPGAAARAIAGSGAEAVINAAAFTAVDRAEAAPQPAWRMNAEVPGEMAVAAARAGVPLLHLSTDYVFDGAGAAPMDETHPVAPLSAYGRSKAAGEAMVRVAGGRHLILRTSWVFSAHGTNFLRSILRLGRAEDRLRVVDDQIGGPTPAAAIAAALLTLAPRLAAGTGPGGTFHFAGAPDASWAEFARAILAEAGLAAQVVPIASADWPTAAQRPRNSRLDCRALRAAHGIDRPDWRAALPGIIAELERDAP</sequence>
<evidence type="ECO:0000256" key="3">
    <source>
        <dbReference type="ARBA" id="ARBA00012929"/>
    </source>
</evidence>
<dbReference type="InterPro" id="IPR005913">
    <property type="entry name" value="dTDP_dehydrorham_reduct"/>
</dbReference>
<dbReference type="RefSeq" id="WP_377403448.1">
    <property type="nucleotide sequence ID" value="NZ_JBHTFQ010000005.1"/>
</dbReference>
<dbReference type="InterPro" id="IPR029903">
    <property type="entry name" value="RmlD-like-bd"/>
</dbReference>
<evidence type="ECO:0000256" key="5">
    <source>
        <dbReference type="ARBA" id="ARBA00048200"/>
    </source>
</evidence>
<evidence type="ECO:0000256" key="1">
    <source>
        <dbReference type="ARBA" id="ARBA00004781"/>
    </source>
</evidence>
<gene>
    <name evidence="8" type="primary">rfbD</name>
    <name evidence="8" type="ORF">ACFQXB_11305</name>
</gene>
<keyword evidence="9" id="KW-1185">Reference proteome</keyword>
<dbReference type="Gene3D" id="3.90.25.10">
    <property type="entry name" value="UDP-galactose 4-epimerase, domain 1"/>
    <property type="match status" value="1"/>
</dbReference>
<dbReference type="PANTHER" id="PTHR10491:SF4">
    <property type="entry name" value="METHIONINE ADENOSYLTRANSFERASE 2 SUBUNIT BETA"/>
    <property type="match status" value="1"/>
</dbReference>
<organism evidence="8 9">
    <name type="scientific">Plastorhodobacter daqingensis</name>
    <dbReference type="NCBI Taxonomy" id="1387281"/>
    <lineage>
        <taxon>Bacteria</taxon>
        <taxon>Pseudomonadati</taxon>
        <taxon>Pseudomonadota</taxon>
        <taxon>Alphaproteobacteria</taxon>
        <taxon>Rhodobacterales</taxon>
        <taxon>Paracoccaceae</taxon>
        <taxon>Plastorhodobacter</taxon>
    </lineage>
</organism>
<dbReference type="PANTHER" id="PTHR10491">
    <property type="entry name" value="DTDP-4-DEHYDRORHAMNOSE REDUCTASE"/>
    <property type="match status" value="1"/>
</dbReference>
<evidence type="ECO:0000313" key="8">
    <source>
        <dbReference type="EMBL" id="MFC7704781.1"/>
    </source>
</evidence>
<comment type="function">
    <text evidence="6">Catalyzes the reduction of dTDP-6-deoxy-L-lyxo-4-hexulose to yield dTDP-L-rhamnose.</text>
</comment>
<protein>
    <recommendedName>
        <fullName evidence="4 6">dTDP-4-dehydrorhamnose reductase</fullName>
        <ecNumber evidence="3 6">1.1.1.133</ecNumber>
    </recommendedName>
</protein>
<dbReference type="GO" id="GO:0008831">
    <property type="term" value="F:dTDP-4-dehydrorhamnose reductase activity"/>
    <property type="evidence" value="ECO:0007669"/>
    <property type="project" value="UniProtKB-EC"/>
</dbReference>
<dbReference type="SUPFAM" id="SSF51735">
    <property type="entry name" value="NAD(P)-binding Rossmann-fold domains"/>
    <property type="match status" value="1"/>
</dbReference>
<name>A0ABW2UJ91_9RHOB</name>
<accession>A0ABW2UJ91</accession>
<reference evidence="9" key="1">
    <citation type="journal article" date="2019" name="Int. J. Syst. Evol. Microbiol.">
        <title>The Global Catalogue of Microorganisms (GCM) 10K type strain sequencing project: providing services to taxonomists for standard genome sequencing and annotation.</title>
        <authorList>
            <consortium name="The Broad Institute Genomics Platform"/>
            <consortium name="The Broad Institute Genome Sequencing Center for Infectious Disease"/>
            <person name="Wu L."/>
            <person name="Ma J."/>
        </authorList>
    </citation>
    <scope>NUCLEOTIDE SEQUENCE [LARGE SCALE GENOMIC DNA]</scope>
    <source>
        <strain evidence="9">CGMCC 1.12750</strain>
    </source>
</reference>
<dbReference type="Proteomes" id="UP001596516">
    <property type="component" value="Unassembled WGS sequence"/>
</dbReference>
<keyword evidence="6 8" id="KW-0560">Oxidoreductase</keyword>
<dbReference type="NCBIfam" id="TIGR01214">
    <property type="entry name" value="rmlD"/>
    <property type="match status" value="1"/>
</dbReference>
<proteinExistence type="inferred from homology"/>
<comment type="cofactor">
    <cofactor evidence="6">
        <name>Mg(2+)</name>
        <dbReference type="ChEBI" id="CHEBI:18420"/>
    </cofactor>
    <text evidence="6">Binds 1 Mg(2+) ion per monomer.</text>
</comment>
<dbReference type="CDD" id="cd05254">
    <property type="entry name" value="dTDP_HR_like_SDR_e"/>
    <property type="match status" value="1"/>
</dbReference>
<dbReference type="EMBL" id="JBHTFQ010000005">
    <property type="protein sequence ID" value="MFC7704781.1"/>
    <property type="molecule type" value="Genomic_DNA"/>
</dbReference>
<comment type="pathway">
    <text evidence="1 6">Carbohydrate biosynthesis; dTDP-L-rhamnose biosynthesis.</text>
</comment>
<evidence type="ECO:0000256" key="6">
    <source>
        <dbReference type="RuleBase" id="RU364082"/>
    </source>
</evidence>
<dbReference type="Pfam" id="PF04321">
    <property type="entry name" value="RmlD_sub_bind"/>
    <property type="match status" value="1"/>
</dbReference>
<feature type="domain" description="RmlD-like substrate binding" evidence="7">
    <location>
        <begin position="1"/>
        <end position="283"/>
    </location>
</feature>
<comment type="caution">
    <text evidence="8">The sequence shown here is derived from an EMBL/GenBank/DDBJ whole genome shotgun (WGS) entry which is preliminary data.</text>
</comment>
<evidence type="ECO:0000313" key="9">
    <source>
        <dbReference type="Proteomes" id="UP001596516"/>
    </source>
</evidence>
<keyword evidence="6" id="KW-0521">NADP</keyword>